<dbReference type="InterPro" id="IPR050736">
    <property type="entry name" value="Sensor_HK_Regulatory"/>
</dbReference>
<dbReference type="InterPro" id="IPR036097">
    <property type="entry name" value="HisK_dim/P_sf"/>
</dbReference>
<organism evidence="8 9">
    <name type="scientific">Candidatus Liptonbacteria bacterium RIFCSPLOWO2_01_FULL_52_25</name>
    <dbReference type="NCBI Taxonomy" id="1798650"/>
    <lineage>
        <taxon>Bacteria</taxon>
        <taxon>Candidatus Liptoniibacteriota</taxon>
    </lineage>
</organism>
<dbReference type="STRING" id="1798650.A2945_01110"/>
<feature type="domain" description="Histidine kinase" evidence="7">
    <location>
        <begin position="39"/>
        <end position="256"/>
    </location>
</feature>
<comment type="catalytic activity">
    <reaction evidence="1">
        <text>ATP + protein L-histidine = ADP + protein N-phospho-L-histidine.</text>
        <dbReference type="EC" id="2.7.13.3"/>
    </reaction>
</comment>
<dbReference type="InterPro" id="IPR003661">
    <property type="entry name" value="HisK_dim/P_dom"/>
</dbReference>
<dbReference type="Pfam" id="PF02518">
    <property type="entry name" value="HATPase_c"/>
    <property type="match status" value="1"/>
</dbReference>
<dbReference type="EC" id="2.7.13.3" evidence="2"/>
<dbReference type="FunFam" id="3.30.565.10:FF:000006">
    <property type="entry name" value="Sensor histidine kinase WalK"/>
    <property type="match status" value="1"/>
</dbReference>
<dbReference type="InterPro" id="IPR005467">
    <property type="entry name" value="His_kinase_dom"/>
</dbReference>
<dbReference type="PANTHER" id="PTHR43711:SF31">
    <property type="entry name" value="HISTIDINE KINASE"/>
    <property type="match status" value="1"/>
</dbReference>
<dbReference type="Pfam" id="PF00512">
    <property type="entry name" value="HisKA"/>
    <property type="match status" value="1"/>
</dbReference>
<protein>
    <recommendedName>
        <fullName evidence="2">histidine kinase</fullName>
        <ecNumber evidence="2">2.7.13.3</ecNumber>
    </recommendedName>
</protein>
<keyword evidence="3" id="KW-0597">Phosphoprotein</keyword>
<evidence type="ECO:0000313" key="9">
    <source>
        <dbReference type="Proteomes" id="UP000178880"/>
    </source>
</evidence>
<evidence type="ECO:0000256" key="1">
    <source>
        <dbReference type="ARBA" id="ARBA00000085"/>
    </source>
</evidence>
<sequence>MLNMADALHKHPEPSNEELQKKIAELEELNRTKNSLLSFAAHQMKAPLGIVKGYATLFREGQYGEVSEKQTEVLRKIEFTADELVDLLANVIDLKKIEEGKMEYEFSKTDLVGLAKDAVDGIKLLAENKKLELALSAPTKNIFVQADPRELKHVIQNLLDNAIKYTPSGFIRVEVKDAGGEAVFSVTDSGMGMSADAKPFLFNEFVRGNQAGGEIKGSGIGLHIAKSIVNAHGGKIWAESDGEGKGSTFFFSLKKA</sequence>
<proteinExistence type="predicted"/>
<dbReference type="Gene3D" id="1.10.287.130">
    <property type="match status" value="1"/>
</dbReference>
<dbReference type="GO" id="GO:0000155">
    <property type="term" value="F:phosphorelay sensor kinase activity"/>
    <property type="evidence" value="ECO:0007669"/>
    <property type="project" value="InterPro"/>
</dbReference>
<accession>A0A1G2CDG7</accession>
<dbReference type="InterPro" id="IPR004358">
    <property type="entry name" value="Sig_transdc_His_kin-like_C"/>
</dbReference>
<dbReference type="Proteomes" id="UP000178880">
    <property type="component" value="Unassembled WGS sequence"/>
</dbReference>
<dbReference type="SUPFAM" id="SSF55874">
    <property type="entry name" value="ATPase domain of HSP90 chaperone/DNA topoisomerase II/histidine kinase"/>
    <property type="match status" value="1"/>
</dbReference>
<evidence type="ECO:0000256" key="5">
    <source>
        <dbReference type="ARBA" id="ARBA00022777"/>
    </source>
</evidence>
<evidence type="ECO:0000256" key="6">
    <source>
        <dbReference type="ARBA" id="ARBA00023012"/>
    </source>
</evidence>
<evidence type="ECO:0000256" key="2">
    <source>
        <dbReference type="ARBA" id="ARBA00012438"/>
    </source>
</evidence>
<comment type="caution">
    <text evidence="8">The sequence shown here is derived from an EMBL/GenBank/DDBJ whole genome shotgun (WGS) entry which is preliminary data.</text>
</comment>
<keyword evidence="4" id="KW-0808">Transferase</keyword>
<dbReference type="PRINTS" id="PR00344">
    <property type="entry name" value="BCTRLSENSOR"/>
</dbReference>
<evidence type="ECO:0000259" key="7">
    <source>
        <dbReference type="PROSITE" id="PS50109"/>
    </source>
</evidence>
<dbReference type="InterPro" id="IPR003594">
    <property type="entry name" value="HATPase_dom"/>
</dbReference>
<evidence type="ECO:0000256" key="4">
    <source>
        <dbReference type="ARBA" id="ARBA00022679"/>
    </source>
</evidence>
<dbReference type="SUPFAM" id="SSF47384">
    <property type="entry name" value="Homodimeric domain of signal transducing histidine kinase"/>
    <property type="match status" value="1"/>
</dbReference>
<keyword evidence="6" id="KW-0902">Two-component regulatory system</keyword>
<gene>
    <name evidence="8" type="ORF">A2945_01110</name>
</gene>
<keyword evidence="5" id="KW-0418">Kinase</keyword>
<dbReference type="SMART" id="SM00387">
    <property type="entry name" value="HATPase_c"/>
    <property type="match status" value="1"/>
</dbReference>
<evidence type="ECO:0000256" key="3">
    <source>
        <dbReference type="ARBA" id="ARBA00022553"/>
    </source>
</evidence>
<dbReference type="PANTHER" id="PTHR43711">
    <property type="entry name" value="TWO-COMPONENT HISTIDINE KINASE"/>
    <property type="match status" value="1"/>
</dbReference>
<dbReference type="SMART" id="SM00388">
    <property type="entry name" value="HisKA"/>
    <property type="match status" value="1"/>
</dbReference>
<evidence type="ECO:0000313" key="8">
    <source>
        <dbReference type="EMBL" id="OGY99438.1"/>
    </source>
</evidence>
<dbReference type="CDD" id="cd00082">
    <property type="entry name" value="HisKA"/>
    <property type="match status" value="1"/>
</dbReference>
<dbReference type="PROSITE" id="PS50109">
    <property type="entry name" value="HIS_KIN"/>
    <property type="match status" value="1"/>
</dbReference>
<dbReference type="InterPro" id="IPR036890">
    <property type="entry name" value="HATPase_C_sf"/>
</dbReference>
<dbReference type="EMBL" id="MHLA01000015">
    <property type="protein sequence ID" value="OGY99438.1"/>
    <property type="molecule type" value="Genomic_DNA"/>
</dbReference>
<name>A0A1G2CDG7_9BACT</name>
<reference evidence="8 9" key="1">
    <citation type="journal article" date="2016" name="Nat. Commun.">
        <title>Thousands of microbial genomes shed light on interconnected biogeochemical processes in an aquifer system.</title>
        <authorList>
            <person name="Anantharaman K."/>
            <person name="Brown C.T."/>
            <person name="Hug L.A."/>
            <person name="Sharon I."/>
            <person name="Castelle C.J."/>
            <person name="Probst A.J."/>
            <person name="Thomas B.C."/>
            <person name="Singh A."/>
            <person name="Wilkins M.J."/>
            <person name="Karaoz U."/>
            <person name="Brodie E.L."/>
            <person name="Williams K.H."/>
            <person name="Hubbard S.S."/>
            <person name="Banfield J.F."/>
        </authorList>
    </citation>
    <scope>NUCLEOTIDE SEQUENCE [LARGE SCALE GENOMIC DNA]</scope>
</reference>
<dbReference type="Gene3D" id="3.30.565.10">
    <property type="entry name" value="Histidine kinase-like ATPase, C-terminal domain"/>
    <property type="match status" value="1"/>
</dbReference>
<dbReference type="AlphaFoldDB" id="A0A1G2CDG7"/>